<gene>
    <name evidence="1" type="ORF">NDU88_001701</name>
</gene>
<sequence>MMTLNNPVASGCNGFDIGRRSFGHHNRIRAAQLSPAGVRSGPWASDEFGACPLPLTSHPTPGARFRPTLDSPSAHINPGCLQAFSNLLAPAALSHKGEEWARGPPNHSLPARSHSPPYNLGALGSSLSPRVFCSLSVPLRSAPFFRQLTPPQCDGASWAARCLLSRPHRVPPPVLVPSGAFYGVLVSAHPLPRRMKPALYFL</sequence>
<protein>
    <submittedName>
        <fullName evidence="1">Uncharacterized protein</fullName>
    </submittedName>
</protein>
<comment type="caution">
    <text evidence="1">The sequence shown here is derived from an EMBL/GenBank/DDBJ whole genome shotgun (WGS) entry which is preliminary data.</text>
</comment>
<organism evidence="1 2">
    <name type="scientific">Pleurodeles waltl</name>
    <name type="common">Iberian ribbed newt</name>
    <dbReference type="NCBI Taxonomy" id="8319"/>
    <lineage>
        <taxon>Eukaryota</taxon>
        <taxon>Metazoa</taxon>
        <taxon>Chordata</taxon>
        <taxon>Craniata</taxon>
        <taxon>Vertebrata</taxon>
        <taxon>Euteleostomi</taxon>
        <taxon>Amphibia</taxon>
        <taxon>Batrachia</taxon>
        <taxon>Caudata</taxon>
        <taxon>Salamandroidea</taxon>
        <taxon>Salamandridae</taxon>
        <taxon>Pleurodelinae</taxon>
        <taxon>Pleurodeles</taxon>
    </lineage>
</organism>
<evidence type="ECO:0000313" key="2">
    <source>
        <dbReference type="Proteomes" id="UP001066276"/>
    </source>
</evidence>
<dbReference type="EMBL" id="JANPWB010000002">
    <property type="protein sequence ID" value="KAJ1206294.1"/>
    <property type="molecule type" value="Genomic_DNA"/>
</dbReference>
<keyword evidence="2" id="KW-1185">Reference proteome</keyword>
<evidence type="ECO:0000313" key="1">
    <source>
        <dbReference type="EMBL" id="KAJ1206294.1"/>
    </source>
</evidence>
<reference evidence="1" key="1">
    <citation type="journal article" date="2022" name="bioRxiv">
        <title>Sequencing and chromosome-scale assembly of the giantPleurodeles waltlgenome.</title>
        <authorList>
            <person name="Brown T."/>
            <person name="Elewa A."/>
            <person name="Iarovenko S."/>
            <person name="Subramanian E."/>
            <person name="Araus A.J."/>
            <person name="Petzold A."/>
            <person name="Susuki M."/>
            <person name="Suzuki K.-i.T."/>
            <person name="Hayashi T."/>
            <person name="Toyoda A."/>
            <person name="Oliveira C."/>
            <person name="Osipova E."/>
            <person name="Leigh N.D."/>
            <person name="Simon A."/>
            <person name="Yun M.H."/>
        </authorList>
    </citation>
    <scope>NUCLEOTIDE SEQUENCE</scope>
    <source>
        <strain evidence="1">20211129_DDA</strain>
        <tissue evidence="1">Liver</tissue>
    </source>
</reference>
<proteinExistence type="predicted"/>
<name>A0AAV7VZQ0_PLEWA</name>
<dbReference type="Proteomes" id="UP001066276">
    <property type="component" value="Chromosome 1_2"/>
</dbReference>
<accession>A0AAV7VZQ0</accession>
<dbReference type="AlphaFoldDB" id="A0AAV7VZQ0"/>